<gene>
    <name evidence="2" type="ORF">BG011_005715</name>
</gene>
<sequence>MSAATRMTRMRALLAQHSSRQHVFMPVSMRAPIRHSLGRTAAVISQRTTQDRWRPWMMATVATAGVLSWQISHSLVEAESPANLDTVIGKYPDSKTAFPLRIPSEDGSPARLLGLGVRRITFLKVQVYVVGLYAKESDLDDHNSRFRAMPEVQKFQRTEKASADIAFRAMVQTPIELILRIAPVRNTNGPHLRDGFTRSLTQAAKEQKLSEPDNEEAMQGILEFKNLFPKGKVDAGQALLFRKSPDGSLTVQLDNEVLGTTRNQWVIETFFFSYLQGDNPISEKARDSIAEGIQNLLLQ</sequence>
<dbReference type="InterPro" id="IPR036298">
    <property type="entry name" value="Chalcone_isomerase_sf"/>
</dbReference>
<dbReference type="InterPro" id="IPR016088">
    <property type="entry name" value="Chalcone_isomerase_3-sand"/>
</dbReference>
<dbReference type="Gene3D" id="3.50.70.10">
    <property type="match status" value="1"/>
</dbReference>
<feature type="domain" description="Chalcone isomerase" evidence="1">
    <location>
        <begin position="110"/>
        <end position="290"/>
    </location>
</feature>
<dbReference type="PANTHER" id="PTHR47284:SF3">
    <property type="entry name" value="FATTY-ACID-BINDING PROTEIN 2"/>
    <property type="match status" value="1"/>
</dbReference>
<reference evidence="2" key="1">
    <citation type="journal article" date="2020" name="Fungal Divers.">
        <title>Resolving the Mortierellaceae phylogeny through synthesis of multi-gene phylogenetics and phylogenomics.</title>
        <authorList>
            <person name="Vandepol N."/>
            <person name="Liber J."/>
            <person name="Desiro A."/>
            <person name="Na H."/>
            <person name="Kennedy M."/>
            <person name="Barry K."/>
            <person name="Grigoriev I.V."/>
            <person name="Miller A.N."/>
            <person name="O'Donnell K."/>
            <person name="Stajich J.E."/>
            <person name="Bonito G."/>
        </authorList>
    </citation>
    <scope>NUCLEOTIDE SEQUENCE</scope>
    <source>
        <strain evidence="2">KOD948</strain>
    </source>
</reference>
<dbReference type="EMBL" id="JAAAJA010000004">
    <property type="protein sequence ID" value="KAG0267430.1"/>
    <property type="molecule type" value="Genomic_DNA"/>
</dbReference>
<keyword evidence="3" id="KW-1185">Reference proteome</keyword>
<comment type="caution">
    <text evidence="2">The sequence shown here is derived from an EMBL/GenBank/DDBJ whole genome shotgun (WGS) entry which is preliminary data.</text>
</comment>
<dbReference type="PANTHER" id="PTHR47284">
    <property type="entry name" value="FATTY-ACID-BINDING PROTEIN 2"/>
    <property type="match status" value="1"/>
</dbReference>
<evidence type="ECO:0000313" key="2">
    <source>
        <dbReference type="EMBL" id="KAG0267430.1"/>
    </source>
</evidence>
<dbReference type="SUPFAM" id="SSF54626">
    <property type="entry name" value="Chalcone isomerase"/>
    <property type="match status" value="1"/>
</dbReference>
<organism evidence="2 3">
    <name type="scientific">Mortierella polycephala</name>
    <dbReference type="NCBI Taxonomy" id="41804"/>
    <lineage>
        <taxon>Eukaryota</taxon>
        <taxon>Fungi</taxon>
        <taxon>Fungi incertae sedis</taxon>
        <taxon>Mucoromycota</taxon>
        <taxon>Mortierellomycotina</taxon>
        <taxon>Mortierellomycetes</taxon>
        <taxon>Mortierellales</taxon>
        <taxon>Mortierellaceae</taxon>
        <taxon>Mortierella</taxon>
    </lineage>
</organism>
<dbReference type="InterPro" id="IPR016089">
    <property type="entry name" value="Chalcone_isomerase_bundle_sf"/>
</dbReference>
<name>A0A9P6UB51_9FUNG</name>
<dbReference type="Proteomes" id="UP000726737">
    <property type="component" value="Unassembled WGS sequence"/>
</dbReference>
<evidence type="ECO:0000313" key="3">
    <source>
        <dbReference type="Proteomes" id="UP000726737"/>
    </source>
</evidence>
<dbReference type="Gene3D" id="1.10.890.20">
    <property type="match status" value="1"/>
</dbReference>
<accession>A0A9P6UB51</accession>
<dbReference type="InterPro" id="IPR016087">
    <property type="entry name" value="Chalcone_isomerase"/>
</dbReference>
<dbReference type="OrthoDB" id="18193at2759"/>
<protein>
    <recommendedName>
        <fullName evidence="1">Chalcone isomerase domain-containing protein</fullName>
    </recommendedName>
</protein>
<dbReference type="GO" id="GO:0016872">
    <property type="term" value="F:intramolecular lyase activity"/>
    <property type="evidence" value="ECO:0007669"/>
    <property type="project" value="InterPro"/>
</dbReference>
<dbReference type="Pfam" id="PF16035">
    <property type="entry name" value="Chalcone_2"/>
    <property type="match status" value="1"/>
</dbReference>
<dbReference type="AlphaFoldDB" id="A0A9P6UB51"/>
<proteinExistence type="predicted"/>
<evidence type="ECO:0000259" key="1">
    <source>
        <dbReference type="Pfam" id="PF16035"/>
    </source>
</evidence>